<feature type="signal peptide" evidence="7">
    <location>
        <begin position="1"/>
        <end position="29"/>
    </location>
</feature>
<feature type="transmembrane region" description="Helical" evidence="6">
    <location>
        <begin position="1642"/>
        <end position="1662"/>
    </location>
</feature>
<feature type="domain" description="SpaA-like prealbumin fold" evidence="9">
    <location>
        <begin position="1507"/>
        <end position="1615"/>
    </location>
</feature>
<dbReference type="NCBIfam" id="TIGR01167">
    <property type="entry name" value="LPXTG_anchor"/>
    <property type="match status" value="1"/>
</dbReference>
<feature type="domain" description="SpaA-like prealbumin fold" evidence="9">
    <location>
        <begin position="880"/>
        <end position="968"/>
    </location>
</feature>
<keyword evidence="6" id="KW-0472">Membrane</keyword>
<keyword evidence="6" id="KW-1133">Transmembrane helix</keyword>
<evidence type="ECO:0000259" key="8">
    <source>
        <dbReference type="Pfam" id="PF00746"/>
    </source>
</evidence>
<evidence type="ECO:0000313" key="10">
    <source>
        <dbReference type="EMBL" id="QFJ56163.1"/>
    </source>
</evidence>
<keyword evidence="3 7" id="KW-0732">Signal</keyword>
<feature type="transmembrane region" description="Helical" evidence="6">
    <location>
        <begin position="1212"/>
        <end position="1232"/>
    </location>
</feature>
<dbReference type="InterPro" id="IPR013783">
    <property type="entry name" value="Ig-like_fold"/>
</dbReference>
<evidence type="ECO:0000256" key="7">
    <source>
        <dbReference type="SAM" id="SignalP"/>
    </source>
</evidence>
<feature type="compositionally biased region" description="Low complexity" evidence="5">
    <location>
        <begin position="60"/>
        <end position="73"/>
    </location>
</feature>
<keyword evidence="1" id="KW-0134">Cell wall</keyword>
<dbReference type="InterPro" id="IPR041033">
    <property type="entry name" value="SpaA_PFL_dom_1"/>
</dbReference>
<dbReference type="Gene3D" id="2.60.40.10">
    <property type="entry name" value="Immunoglobulins"/>
    <property type="match status" value="2"/>
</dbReference>
<feature type="domain" description="Gram-positive cocci surface proteins LPxTG" evidence="8">
    <location>
        <begin position="1627"/>
        <end position="1665"/>
    </location>
</feature>
<protein>
    <submittedName>
        <fullName evidence="10">LPXTG cell wall anchor domain-containing protein</fullName>
    </submittedName>
</protein>
<dbReference type="OrthoDB" id="1819349at2"/>
<evidence type="ECO:0000256" key="5">
    <source>
        <dbReference type="SAM" id="MobiDB-lite"/>
    </source>
</evidence>
<dbReference type="EMBL" id="CP043028">
    <property type="protein sequence ID" value="QFJ56163.1"/>
    <property type="molecule type" value="Genomic_DNA"/>
</dbReference>
<accession>A0A5P6VU51</accession>
<dbReference type="Pfam" id="PF17802">
    <property type="entry name" value="SpaA"/>
    <property type="match status" value="2"/>
</dbReference>
<dbReference type="InterPro" id="IPR019931">
    <property type="entry name" value="LPXTG_anchor"/>
</dbReference>
<evidence type="ECO:0000259" key="9">
    <source>
        <dbReference type="Pfam" id="PF17802"/>
    </source>
</evidence>
<proteinExistence type="predicted"/>
<evidence type="ECO:0000256" key="4">
    <source>
        <dbReference type="ARBA" id="ARBA00023088"/>
    </source>
</evidence>
<dbReference type="Pfam" id="PF00746">
    <property type="entry name" value="Gram_pos_anchor"/>
    <property type="match status" value="1"/>
</dbReference>
<gene>
    <name evidence="10" type="ORF">FXF36_01365</name>
</gene>
<evidence type="ECO:0000256" key="3">
    <source>
        <dbReference type="ARBA" id="ARBA00022729"/>
    </source>
</evidence>
<evidence type="ECO:0000256" key="6">
    <source>
        <dbReference type="SAM" id="Phobius"/>
    </source>
</evidence>
<dbReference type="RefSeq" id="WP_151625607.1">
    <property type="nucleotide sequence ID" value="NZ_CP043028.1"/>
</dbReference>
<organism evidence="10 11">
    <name type="scientific">Pseudobutyrivibrio xylanivorans</name>
    <dbReference type="NCBI Taxonomy" id="185007"/>
    <lineage>
        <taxon>Bacteria</taxon>
        <taxon>Bacillati</taxon>
        <taxon>Bacillota</taxon>
        <taxon>Clostridia</taxon>
        <taxon>Lachnospirales</taxon>
        <taxon>Lachnospiraceae</taxon>
        <taxon>Pseudobutyrivibrio</taxon>
    </lineage>
</organism>
<reference evidence="11" key="1">
    <citation type="submission" date="2019-08" db="EMBL/GenBank/DDBJ databases">
        <title>Complete Genome Sequence of the Polysaccharide-Degrading Rumen Bacterium Pseudobutyrivibrio xylanivorans MA3014.</title>
        <authorList>
            <person name="Palevich N."/>
            <person name="Maclean P.H."/>
            <person name="Kelly W.J."/>
            <person name="Leahy S.C."/>
            <person name="Rakonjac J."/>
            <person name="Attwood G.T."/>
        </authorList>
    </citation>
    <scope>NUCLEOTIDE SEQUENCE [LARGE SCALE GENOMIC DNA]</scope>
    <source>
        <strain evidence="11">MA3014</strain>
    </source>
</reference>
<keyword evidence="6" id="KW-0812">Transmembrane</keyword>
<feature type="compositionally biased region" description="Basic and acidic residues" evidence="5">
    <location>
        <begin position="97"/>
        <end position="128"/>
    </location>
</feature>
<dbReference type="Proteomes" id="UP000327030">
    <property type="component" value="Chromosome 1"/>
</dbReference>
<keyword evidence="2" id="KW-0964">Secreted</keyword>
<sequence length="1668" mass="183870">MKRYLVLKRVMSVAVAVALFVAEPIGAFAQQADASAMTAVADEAIEKGEMNIESNEPSVDDAGSSSDDAAGEAGKTDAGLSGETQADNLGEQPGADSKNDEDFLNDDLKEQDKSNTEDNNSDSEKTSDESSEESSTEGDNEEIIEGEIEGETTEECAHANCKYTSNGDGTHLKHCVDCGEEFIEACVFEMPNEEVTEETTIVEANVEEATIEENNTDVVENTEDTISTEVVEEGIENIEATDNTNIVCQDTVDEVSLSENEEVAQKIVDTEIKTDLNKRTCIYCGYEELIEEENEEDKTFEVQVGDFKITAVVPAGAFDQDVEFRADRVTLTEHQKQLADEATTPENIDMYYAFDLRFVVLSEDGTEYEVEPNEGYAVNISIASATEVFDEIVHINDDDSIEVIDASICEEALEFEAEGFSIYALEGIGENNVLYKNSAYGAAYCSNASWAFIAPFDNAERNDRFAIQVQFNGAYKKFAPYSDNIKDCFIYGSNGSAHKGPNGEYQTDPNFKFNFVAPENYYIKSIVVERGYELGRLEFNPGNNATSYEFEAQMIRTVNGQFNKIIVELEPVTAELTGTTTVVNGATLINYVNNTKVFGEGFWFITGGSGQRDNDGDHCHYGHVYQGAAGNVLANGQFYLAKYGPYSSHPLFPNNVVNYQYNKSNYDYISKAYYDTGVVFSKDKEGYWTIDSSQAKYVYDSNHNQVVPKMGGSQFRPFENDDNHFGMILPINFSVNDTGTTNGKDTVFKFSGDDDVYVYIDGKLVLDIGGIHDAVKGQINFKTGEVLIQGDYNQEGHMLTSSLDENYSCYFKNSNGVEAKGIGTTNIYNILPENNVKELSQKEHVLTVVYFERGANVSNCKISYNFTKNETRTVDYENFKKDEKGAALAGAEFTLFTDEACTKIAEIANGQSAVTVSDQNGTISFKGVAAGVIPDGGNSSSRVYYMKETNAPEGYKTPEAAIWKLTVTAYSDGGKSYSLIALNDAAQYLSLDAWNNKVGDGWTDVKAIKNQLDVPEKTFRITKHVSNGTDVVPDPDARYKFVMKKIVDNVWNVMANQTYKIGDTEYITGQDGSFYLKADETAIFEHLYEDKFVICEVGVESQKFKLSSYNTRIVVDDDMANAVYYESSYEADRWVYVDFTNLAANTNDPTVFEKKVDFYNMMTFTLPQTGGGGIHFFTISGVLLMLLATLLLNKELINKYKEKNVMKKFKKVIATALAAVMMMAMSVTAFAAENTASITIQGLKDDATVYLYTVATLKDNKVDVKDWAKNSYKFDYADNTATNVTETAMTADQVTAIKTAFAGANLKAEKTLKASNGAVTFTELEAGVYYIVATSEQATYSPMVTVAITRDNKGKYVAASQTVTAKGTDNDLTKTADDQFVHNGQEVNFEITKQIPDFANKFVVYDYATNLSDLTQVAVNVNYADEDHAYSFTKVSEADGVIKYALDLTEVVYDAQTKEFKHDNAGKTLKITYTATVTSPEFYKNEATYQVNDGDELGRITVNGFEGDITLTKTGTDGKKLAGAKFTLTKKGKAATDTEPAVEDKVLTFTYDSTKKEYVYDPASTNTELVTGEEGILKVTGLDEGTYQFTETEAPQGYSINENYEQMTKTIGESTQSVHVTLTVEDSTLIKLPFTGGIGTTIFTVLGVAIMVLAAALYFVAIRKNAVK</sequence>
<evidence type="ECO:0000256" key="1">
    <source>
        <dbReference type="ARBA" id="ARBA00022512"/>
    </source>
</evidence>
<name>A0A5P6VU51_PSEXY</name>
<keyword evidence="4" id="KW-0572">Peptidoglycan-anchor</keyword>
<dbReference type="KEGG" id="pxv:FXF36_01365"/>
<feature type="region of interest" description="Disordered" evidence="5">
    <location>
        <begin position="50"/>
        <end position="143"/>
    </location>
</feature>
<evidence type="ECO:0000313" key="11">
    <source>
        <dbReference type="Proteomes" id="UP000327030"/>
    </source>
</evidence>
<feature type="compositionally biased region" description="Acidic residues" evidence="5">
    <location>
        <begin position="129"/>
        <end position="143"/>
    </location>
</feature>
<feature type="chain" id="PRO_5025017402" evidence="7">
    <location>
        <begin position="30"/>
        <end position="1668"/>
    </location>
</feature>
<feature type="transmembrane region" description="Helical" evidence="6">
    <location>
        <begin position="1172"/>
        <end position="1192"/>
    </location>
</feature>
<evidence type="ECO:0000256" key="2">
    <source>
        <dbReference type="ARBA" id="ARBA00022525"/>
    </source>
</evidence>